<accession>A0AAD6HH89</accession>
<reference evidence="1" key="1">
    <citation type="journal article" date="2023" name="IMA Fungus">
        <title>Comparative genomic study of the Penicillium genus elucidates a diverse pangenome and 15 lateral gene transfer events.</title>
        <authorList>
            <person name="Petersen C."/>
            <person name="Sorensen T."/>
            <person name="Nielsen M.R."/>
            <person name="Sondergaard T.E."/>
            <person name="Sorensen J.L."/>
            <person name="Fitzpatrick D.A."/>
            <person name="Frisvad J.C."/>
            <person name="Nielsen K.L."/>
        </authorList>
    </citation>
    <scope>NUCLEOTIDE SEQUENCE</scope>
    <source>
        <strain evidence="1">IBT 17514</strain>
    </source>
</reference>
<gene>
    <name evidence="1" type="ORF">N7493_008391</name>
</gene>
<evidence type="ECO:0000313" key="1">
    <source>
        <dbReference type="EMBL" id="KAJ5716480.1"/>
    </source>
</evidence>
<name>A0AAD6HH89_9EURO</name>
<organism evidence="1 2">
    <name type="scientific">Penicillium malachiteum</name>
    <dbReference type="NCBI Taxonomy" id="1324776"/>
    <lineage>
        <taxon>Eukaryota</taxon>
        <taxon>Fungi</taxon>
        <taxon>Dikarya</taxon>
        <taxon>Ascomycota</taxon>
        <taxon>Pezizomycotina</taxon>
        <taxon>Eurotiomycetes</taxon>
        <taxon>Eurotiomycetidae</taxon>
        <taxon>Eurotiales</taxon>
        <taxon>Aspergillaceae</taxon>
        <taxon>Penicillium</taxon>
    </lineage>
</organism>
<comment type="caution">
    <text evidence="1">The sequence shown here is derived from an EMBL/GenBank/DDBJ whole genome shotgun (WGS) entry which is preliminary data.</text>
</comment>
<proteinExistence type="predicted"/>
<evidence type="ECO:0000313" key="2">
    <source>
        <dbReference type="Proteomes" id="UP001215712"/>
    </source>
</evidence>
<keyword evidence="2" id="KW-1185">Reference proteome</keyword>
<protein>
    <submittedName>
        <fullName evidence="1">Uncharacterized protein</fullName>
    </submittedName>
</protein>
<dbReference type="Proteomes" id="UP001215712">
    <property type="component" value="Unassembled WGS sequence"/>
</dbReference>
<reference evidence="1" key="2">
    <citation type="submission" date="2023-01" db="EMBL/GenBank/DDBJ databases">
        <authorList>
            <person name="Petersen C."/>
        </authorList>
    </citation>
    <scope>NUCLEOTIDE SEQUENCE</scope>
    <source>
        <strain evidence="1">IBT 17514</strain>
    </source>
</reference>
<sequence>MLPVVKILQDKNLLRPSVENNPPELRLLAKQRRLHVFFVFDIANTAYDFAEAHLPKQNQLPVLIVRMSSKNHGYPANPAQRNQINDRIAEIHNHEGWNSFPPFAVDYTVGPPTYMSPRNLKTRPL</sequence>
<dbReference type="EMBL" id="JAQJAN010000012">
    <property type="protein sequence ID" value="KAJ5716480.1"/>
    <property type="molecule type" value="Genomic_DNA"/>
</dbReference>
<dbReference type="AlphaFoldDB" id="A0AAD6HH89"/>